<dbReference type="GO" id="GO:0045454">
    <property type="term" value="P:cell redox homeostasis"/>
    <property type="evidence" value="ECO:0007669"/>
    <property type="project" value="TreeGrafter"/>
</dbReference>
<dbReference type="Gene3D" id="3.40.30.10">
    <property type="entry name" value="Glutaredoxin"/>
    <property type="match status" value="1"/>
</dbReference>
<evidence type="ECO:0000256" key="5">
    <source>
        <dbReference type="ARBA" id="ARBA00022989"/>
    </source>
</evidence>
<dbReference type="EMBL" id="CP036267">
    <property type="protein sequence ID" value="QDT34908.1"/>
    <property type="molecule type" value="Genomic_DNA"/>
</dbReference>
<evidence type="ECO:0000256" key="6">
    <source>
        <dbReference type="ARBA" id="ARBA00023136"/>
    </source>
</evidence>
<evidence type="ECO:0000313" key="12">
    <source>
        <dbReference type="Proteomes" id="UP000315724"/>
    </source>
</evidence>
<dbReference type="InterPro" id="IPR036249">
    <property type="entry name" value="Thioredoxin-like_sf"/>
</dbReference>
<accession>A0A517QTJ9</accession>
<keyword evidence="11" id="KW-0560">Oxidoreductase</keyword>
<dbReference type="PANTHER" id="PTHR32234:SF3">
    <property type="entry name" value="SUPPRESSION OF COPPER SENSITIVITY PROTEIN"/>
    <property type="match status" value="1"/>
</dbReference>
<evidence type="ECO:0000256" key="8">
    <source>
        <dbReference type="SAM" id="Phobius"/>
    </source>
</evidence>
<comment type="subcellular location">
    <subcellularLocation>
        <location evidence="1">Cell membrane</location>
        <topology evidence="1">Multi-pass membrane protein</topology>
    </subcellularLocation>
</comment>
<dbReference type="RefSeq" id="WP_145203602.1">
    <property type="nucleotide sequence ID" value="NZ_CP036267.1"/>
</dbReference>
<feature type="transmembrane region" description="Helical" evidence="8">
    <location>
        <begin position="498"/>
        <end position="518"/>
    </location>
</feature>
<protein>
    <submittedName>
        <fullName evidence="11">Thiol:disulfide interchange protein DsbD</fullName>
        <ecNumber evidence="11">1.8.1.8</ecNumber>
    </submittedName>
</protein>
<keyword evidence="4" id="KW-0201">Cytochrome c-type biogenesis</keyword>
<dbReference type="Pfam" id="PF02683">
    <property type="entry name" value="DsbD_TM"/>
    <property type="match status" value="1"/>
</dbReference>
<keyword evidence="2" id="KW-1003">Cell membrane</keyword>
<dbReference type="GO" id="GO:0005886">
    <property type="term" value="C:plasma membrane"/>
    <property type="evidence" value="ECO:0007669"/>
    <property type="project" value="UniProtKB-SubCell"/>
</dbReference>
<dbReference type="GO" id="GO:0017004">
    <property type="term" value="P:cytochrome complex assembly"/>
    <property type="evidence" value="ECO:0007669"/>
    <property type="project" value="UniProtKB-KW"/>
</dbReference>
<evidence type="ECO:0000256" key="1">
    <source>
        <dbReference type="ARBA" id="ARBA00004651"/>
    </source>
</evidence>
<reference evidence="11 12" key="1">
    <citation type="submission" date="2019-02" db="EMBL/GenBank/DDBJ databases">
        <title>Deep-cultivation of Planctomycetes and their phenomic and genomic characterization uncovers novel biology.</title>
        <authorList>
            <person name="Wiegand S."/>
            <person name="Jogler M."/>
            <person name="Boedeker C."/>
            <person name="Pinto D."/>
            <person name="Vollmers J."/>
            <person name="Rivas-Marin E."/>
            <person name="Kohn T."/>
            <person name="Peeters S.H."/>
            <person name="Heuer A."/>
            <person name="Rast P."/>
            <person name="Oberbeckmann S."/>
            <person name="Bunk B."/>
            <person name="Jeske O."/>
            <person name="Meyerdierks A."/>
            <person name="Storesund J.E."/>
            <person name="Kallscheuer N."/>
            <person name="Luecker S."/>
            <person name="Lage O.M."/>
            <person name="Pohl T."/>
            <person name="Merkel B.J."/>
            <person name="Hornburger P."/>
            <person name="Mueller R.-W."/>
            <person name="Bruemmer F."/>
            <person name="Labrenz M."/>
            <person name="Spormann A.M."/>
            <person name="Op den Camp H."/>
            <person name="Overmann J."/>
            <person name="Amann R."/>
            <person name="Jetten M.S.M."/>
            <person name="Mascher T."/>
            <person name="Medema M.H."/>
            <person name="Devos D.P."/>
            <person name="Kaster A.-K."/>
            <person name="Ovreas L."/>
            <person name="Rohde M."/>
            <person name="Galperin M.Y."/>
            <person name="Jogler C."/>
        </authorList>
    </citation>
    <scope>NUCLEOTIDE SEQUENCE [LARGE SCALE GENOMIC DNA]</scope>
    <source>
        <strain evidence="11 12">Mal48</strain>
    </source>
</reference>
<dbReference type="PROSITE" id="PS51352">
    <property type="entry name" value="THIOREDOXIN_2"/>
    <property type="match status" value="1"/>
</dbReference>
<feature type="signal peptide" evidence="9">
    <location>
        <begin position="1"/>
        <end position="20"/>
    </location>
</feature>
<keyword evidence="3 8" id="KW-0812">Transmembrane</keyword>
<sequence precursor="true">MRFILTFAFSVLLLGASVQAQNFGDLFETNQVKPAFQLDGAGEPEVSAVLKKGEKAGVVVFELKLTIPKGANSYSQDKDFAKPTVITLKDLGGWTPLDDAFKPNPKPKRSFDEVFEKEVEKLIGTTTFSRRYLAPQGADVTTASFSGKIDFLLCDKGSCTPKSNSFVAKYRDEKKAEAEKTLTLEETVPSVPAPDSTSQDSSVEPTSTETASGNTASDAAGENYQVGYQITPTRQVGGETVADPVRLQFQLSPPNAQAGEDVELQVTMKLLEGWQTYALTQAEGQLERPTKISITNVTGMEPVGEWSSIQEPELHETSVGKALAHHESVTWTQTFRVSNPEDVGVVGKITYQICKTSCLAPLPVEFSLGAAQSEKHIALASSPTLTVGLSDVAEIQAPPVPKGETEVDMFAVDTEGEITSLGVALPLAFIGGLLLNFMPCVLPVLAIKILSLVQQAGESRARILTLNLSYTAGVLLVFLLLAVVSAAIGWGGQFQNRTYTILMSIIVFSMGLSLLGVFELPIPGLVPSANDHNEGLMAAFNTGIVATLLATPCTGPFMGVVIAYAASQPTAINFLIFGLMGLGMASPYLAAGFFPQVVNWLPRPGMWMVRFKQYAGFVLMGTVIWLMNVSLDAATHVPLLILLLGVAIFLWMIGLGTTDGQAMFGKPLAYASLLAAPLIAYGIYDIRTTPESSAEARVAEITGEKTGKPVDVDEMPWEPFSEARMIELRQQGKPMLIDFTADWCGVCKSNELWALNRKPTVEFVRKHGITPMVADYTQEDAEIRKWLQKFGVQSVPLVVIFPADIEKNATAIPGPYTMDGIINYLSEAVNAKNTTVAQEEVDRKTL</sequence>
<feature type="region of interest" description="Disordered" evidence="7">
    <location>
        <begin position="178"/>
        <end position="223"/>
    </location>
</feature>
<evidence type="ECO:0000256" key="9">
    <source>
        <dbReference type="SAM" id="SignalP"/>
    </source>
</evidence>
<keyword evidence="6 8" id="KW-0472">Membrane</keyword>
<evidence type="ECO:0000256" key="4">
    <source>
        <dbReference type="ARBA" id="ARBA00022748"/>
    </source>
</evidence>
<feature type="transmembrane region" description="Helical" evidence="8">
    <location>
        <begin position="667"/>
        <end position="684"/>
    </location>
</feature>
<keyword evidence="9" id="KW-0732">Signal</keyword>
<gene>
    <name evidence="11" type="primary">dsbD</name>
    <name evidence="11" type="ORF">Mal48_41810</name>
</gene>
<feature type="compositionally biased region" description="Polar residues" evidence="7">
    <location>
        <begin position="195"/>
        <end position="217"/>
    </location>
</feature>
<dbReference type="AlphaFoldDB" id="A0A517QTJ9"/>
<dbReference type="OrthoDB" id="9811036at2"/>
<feature type="transmembrane region" description="Helical" evidence="8">
    <location>
        <begin position="539"/>
        <end position="565"/>
    </location>
</feature>
<dbReference type="Proteomes" id="UP000315724">
    <property type="component" value="Chromosome"/>
</dbReference>
<organism evidence="11 12">
    <name type="scientific">Thalassoglobus polymorphus</name>
    <dbReference type="NCBI Taxonomy" id="2527994"/>
    <lineage>
        <taxon>Bacteria</taxon>
        <taxon>Pseudomonadati</taxon>
        <taxon>Planctomycetota</taxon>
        <taxon>Planctomycetia</taxon>
        <taxon>Planctomycetales</taxon>
        <taxon>Planctomycetaceae</taxon>
        <taxon>Thalassoglobus</taxon>
    </lineage>
</organism>
<proteinExistence type="predicted"/>
<evidence type="ECO:0000256" key="3">
    <source>
        <dbReference type="ARBA" id="ARBA00022692"/>
    </source>
</evidence>
<dbReference type="InterPro" id="IPR003834">
    <property type="entry name" value="Cyt_c_assmbl_TM_dom"/>
</dbReference>
<dbReference type="InterPro" id="IPR013766">
    <property type="entry name" value="Thioredoxin_domain"/>
</dbReference>
<feature type="transmembrane region" description="Helical" evidence="8">
    <location>
        <begin position="614"/>
        <end position="631"/>
    </location>
</feature>
<feature type="transmembrane region" description="Helical" evidence="8">
    <location>
        <begin position="571"/>
        <end position="594"/>
    </location>
</feature>
<keyword evidence="5 8" id="KW-1133">Transmembrane helix</keyword>
<dbReference type="EC" id="1.8.1.8" evidence="11"/>
<feature type="transmembrane region" description="Helical" evidence="8">
    <location>
        <begin position="637"/>
        <end position="655"/>
    </location>
</feature>
<evidence type="ECO:0000256" key="7">
    <source>
        <dbReference type="SAM" id="MobiDB-lite"/>
    </source>
</evidence>
<dbReference type="KEGG" id="tpol:Mal48_41810"/>
<dbReference type="SUPFAM" id="SSF52833">
    <property type="entry name" value="Thioredoxin-like"/>
    <property type="match status" value="1"/>
</dbReference>
<dbReference type="PANTHER" id="PTHR32234">
    <property type="entry name" value="THIOL:DISULFIDE INTERCHANGE PROTEIN DSBD"/>
    <property type="match status" value="1"/>
</dbReference>
<name>A0A517QTJ9_9PLAN</name>
<dbReference type="Pfam" id="PF13899">
    <property type="entry name" value="Thioredoxin_7"/>
    <property type="match status" value="1"/>
</dbReference>
<feature type="chain" id="PRO_5022126312" evidence="9">
    <location>
        <begin position="21"/>
        <end position="846"/>
    </location>
</feature>
<evidence type="ECO:0000256" key="2">
    <source>
        <dbReference type="ARBA" id="ARBA00022475"/>
    </source>
</evidence>
<keyword evidence="12" id="KW-1185">Reference proteome</keyword>
<feature type="transmembrane region" description="Helical" evidence="8">
    <location>
        <begin position="468"/>
        <end position="492"/>
    </location>
</feature>
<evidence type="ECO:0000259" key="10">
    <source>
        <dbReference type="PROSITE" id="PS51352"/>
    </source>
</evidence>
<feature type="domain" description="Thioredoxin" evidence="10">
    <location>
        <begin position="690"/>
        <end position="830"/>
    </location>
</feature>
<dbReference type="GO" id="GO:0047134">
    <property type="term" value="F:protein-disulfide reductase [NAD(P)H] activity"/>
    <property type="evidence" value="ECO:0007669"/>
    <property type="project" value="UniProtKB-EC"/>
</dbReference>
<evidence type="ECO:0000313" key="11">
    <source>
        <dbReference type="EMBL" id="QDT34908.1"/>
    </source>
</evidence>